<comment type="caution">
    <text evidence="1">The sequence shown here is derived from an EMBL/GenBank/DDBJ whole genome shotgun (WGS) entry which is preliminary data.</text>
</comment>
<dbReference type="EMBL" id="CM037151">
    <property type="protein sequence ID" value="KAH7843063.1"/>
    <property type="molecule type" value="Genomic_DNA"/>
</dbReference>
<proteinExistence type="predicted"/>
<name>A0ACB7XRF7_9ERIC</name>
<accession>A0ACB7XRF7</accession>
<reference evidence="1 2" key="1">
    <citation type="journal article" date="2021" name="Hortic Res">
        <title>High-quality reference genome and annotation aids understanding of berry development for evergreen blueberry (Vaccinium darrowii).</title>
        <authorList>
            <person name="Yu J."/>
            <person name="Hulse-Kemp A.M."/>
            <person name="Babiker E."/>
            <person name="Staton M."/>
        </authorList>
    </citation>
    <scope>NUCLEOTIDE SEQUENCE [LARGE SCALE GENOMIC DNA]</scope>
    <source>
        <strain evidence="2">cv. NJ 8807/NJ 8810</strain>
        <tissue evidence="1">Young leaf</tissue>
    </source>
</reference>
<protein>
    <submittedName>
        <fullName evidence="1">Uncharacterized protein</fullName>
    </submittedName>
</protein>
<organism evidence="1 2">
    <name type="scientific">Vaccinium darrowii</name>
    <dbReference type="NCBI Taxonomy" id="229202"/>
    <lineage>
        <taxon>Eukaryota</taxon>
        <taxon>Viridiplantae</taxon>
        <taxon>Streptophyta</taxon>
        <taxon>Embryophyta</taxon>
        <taxon>Tracheophyta</taxon>
        <taxon>Spermatophyta</taxon>
        <taxon>Magnoliopsida</taxon>
        <taxon>eudicotyledons</taxon>
        <taxon>Gunneridae</taxon>
        <taxon>Pentapetalae</taxon>
        <taxon>asterids</taxon>
        <taxon>Ericales</taxon>
        <taxon>Ericaceae</taxon>
        <taxon>Vaccinioideae</taxon>
        <taxon>Vaccinieae</taxon>
        <taxon>Vaccinium</taxon>
    </lineage>
</organism>
<dbReference type="Proteomes" id="UP000828048">
    <property type="component" value="Chromosome 1"/>
</dbReference>
<evidence type="ECO:0000313" key="2">
    <source>
        <dbReference type="Proteomes" id="UP000828048"/>
    </source>
</evidence>
<keyword evidence="2" id="KW-1185">Reference proteome</keyword>
<gene>
    <name evidence="1" type="ORF">Vadar_012277</name>
</gene>
<evidence type="ECO:0000313" key="1">
    <source>
        <dbReference type="EMBL" id="KAH7843063.1"/>
    </source>
</evidence>
<sequence>MGTGLALHIFLMLIASLIERYRLGVAKNHGLDGTEGQVPLSIFILLPQYVLMGTADAFISVAKLEFFYDQAPEIMKSLGTSYSMTSIGVGNFLSSFLLSMIGHITIGHRGWILDNLNASHLDYYAFLAILSFLNLGFFLIMTKFYVYKAEISGSMDVLRQELKGSSLPSE</sequence>